<keyword evidence="2" id="KW-1185">Reference proteome</keyword>
<dbReference type="Proteomes" id="UP000270296">
    <property type="component" value="Unassembled WGS sequence"/>
</dbReference>
<evidence type="ECO:0000313" key="1">
    <source>
        <dbReference type="EMBL" id="VDP00574.1"/>
    </source>
</evidence>
<evidence type="ECO:0000313" key="3">
    <source>
        <dbReference type="WBParaSite" id="SBAD_0000341701-mRNA-1"/>
    </source>
</evidence>
<gene>
    <name evidence="1" type="ORF">SBAD_LOCUS3263</name>
</gene>
<organism evidence="3">
    <name type="scientific">Soboliphyme baturini</name>
    <dbReference type="NCBI Taxonomy" id="241478"/>
    <lineage>
        <taxon>Eukaryota</taxon>
        <taxon>Metazoa</taxon>
        <taxon>Ecdysozoa</taxon>
        <taxon>Nematoda</taxon>
        <taxon>Enoplea</taxon>
        <taxon>Dorylaimia</taxon>
        <taxon>Dioctophymatida</taxon>
        <taxon>Dioctophymatoidea</taxon>
        <taxon>Soboliphymatidae</taxon>
        <taxon>Soboliphyme</taxon>
    </lineage>
</organism>
<protein>
    <submittedName>
        <fullName evidence="3">EIF3_N domain-containing protein</fullName>
    </submittedName>
</protein>
<evidence type="ECO:0000313" key="2">
    <source>
        <dbReference type="Proteomes" id="UP000270296"/>
    </source>
</evidence>
<name>A0A183II18_9BILA</name>
<dbReference type="AlphaFoldDB" id="A0A183II18"/>
<proteinExistence type="predicted"/>
<reference evidence="3" key="1">
    <citation type="submission" date="2016-06" db="UniProtKB">
        <authorList>
            <consortium name="WormBaseParasite"/>
        </authorList>
    </citation>
    <scope>IDENTIFICATION</scope>
</reference>
<reference evidence="1 2" key="2">
    <citation type="submission" date="2018-11" db="EMBL/GenBank/DDBJ databases">
        <authorList>
            <consortium name="Pathogen Informatics"/>
        </authorList>
    </citation>
    <scope>NUCLEOTIDE SEQUENCE [LARGE SCALE GENOMIC DNA]</scope>
</reference>
<dbReference type="EMBL" id="UZAM01007653">
    <property type="protein sequence ID" value="VDP00574.1"/>
    <property type="molecule type" value="Genomic_DNA"/>
</dbReference>
<dbReference type="WBParaSite" id="SBAD_0000341701-mRNA-1">
    <property type="protein sequence ID" value="SBAD_0000341701-mRNA-1"/>
    <property type="gene ID" value="SBAD_0000341701"/>
</dbReference>
<sequence>MEACLLTDFSKAAVDLLAVPFNLPRLGDDPHQSAGLPGYMKIDDDFRTSHCLNFEYMLRQIDEFRTYVVPTLLCEILA</sequence>
<accession>A0A183II18</accession>